<dbReference type="EMBL" id="JBHSPW010000019">
    <property type="protein sequence ID" value="MFC5897159.1"/>
    <property type="molecule type" value="Genomic_DNA"/>
</dbReference>
<proteinExistence type="predicted"/>
<evidence type="ECO:0000256" key="1">
    <source>
        <dbReference type="SAM" id="SignalP"/>
    </source>
</evidence>
<evidence type="ECO:0000313" key="2">
    <source>
        <dbReference type="EMBL" id="MFC5897159.1"/>
    </source>
</evidence>
<evidence type="ECO:0000313" key="3">
    <source>
        <dbReference type="Proteomes" id="UP001596241"/>
    </source>
</evidence>
<keyword evidence="3" id="KW-1185">Reference proteome</keyword>
<keyword evidence="1" id="KW-0732">Signal</keyword>
<name>A0ABW1FVB8_9ACTN</name>
<gene>
    <name evidence="2" type="ORF">ACFP3M_30585</name>
</gene>
<dbReference type="Proteomes" id="UP001596241">
    <property type="component" value="Unassembled WGS sequence"/>
</dbReference>
<protein>
    <submittedName>
        <fullName evidence="2">Uncharacterized protein</fullName>
    </submittedName>
</protein>
<feature type="chain" id="PRO_5045614356" evidence="1">
    <location>
        <begin position="21"/>
        <end position="133"/>
    </location>
</feature>
<organism evidence="2 3">
    <name type="scientific">Streptomyces ramulosus</name>
    <dbReference type="NCBI Taxonomy" id="47762"/>
    <lineage>
        <taxon>Bacteria</taxon>
        <taxon>Bacillati</taxon>
        <taxon>Actinomycetota</taxon>
        <taxon>Actinomycetes</taxon>
        <taxon>Kitasatosporales</taxon>
        <taxon>Streptomycetaceae</taxon>
        <taxon>Streptomyces</taxon>
    </lineage>
</organism>
<accession>A0ABW1FVB8</accession>
<comment type="caution">
    <text evidence="2">The sequence shown here is derived from an EMBL/GenBank/DDBJ whole genome shotgun (WGS) entry which is preliminary data.</text>
</comment>
<reference evidence="3" key="1">
    <citation type="journal article" date="2019" name="Int. J. Syst. Evol. Microbiol.">
        <title>The Global Catalogue of Microorganisms (GCM) 10K type strain sequencing project: providing services to taxonomists for standard genome sequencing and annotation.</title>
        <authorList>
            <consortium name="The Broad Institute Genomics Platform"/>
            <consortium name="The Broad Institute Genome Sequencing Center for Infectious Disease"/>
            <person name="Wu L."/>
            <person name="Ma J."/>
        </authorList>
    </citation>
    <scope>NUCLEOTIDE SEQUENCE [LARGE SCALE GENOMIC DNA]</scope>
    <source>
        <strain evidence="3">CGMCC 1.15809</strain>
    </source>
</reference>
<feature type="signal peptide" evidence="1">
    <location>
        <begin position="1"/>
        <end position="20"/>
    </location>
</feature>
<dbReference type="RefSeq" id="WP_345077007.1">
    <property type="nucleotide sequence ID" value="NZ_BAAAWG010000001.1"/>
</dbReference>
<sequence length="133" mass="14356">MKKIRAAVIAATIIAGTALAATPAQALSHCNRGTGTIICEYGVGLITSKAGIQREFAVGTDHAAYVRSKTATTDWSDWSSLGGEFWGNVVMLDGDHKNIEFYVSIVGTDGRSWVNGYAWDGTRTGWKRFGEHM</sequence>